<accession>A0ABN7VMB1</accession>
<reference evidence="1 2" key="1">
    <citation type="submission" date="2021-06" db="EMBL/GenBank/DDBJ databases">
        <authorList>
            <person name="Kallberg Y."/>
            <person name="Tangrot J."/>
            <person name="Rosling A."/>
        </authorList>
    </citation>
    <scope>NUCLEOTIDE SEQUENCE [LARGE SCALE GENOMIC DNA]</scope>
    <source>
        <strain evidence="1 2">120-4 pot B 10/14</strain>
    </source>
</reference>
<keyword evidence="2" id="KW-1185">Reference proteome</keyword>
<comment type="caution">
    <text evidence="1">The sequence shown here is derived from an EMBL/GenBank/DDBJ whole genome shotgun (WGS) entry which is preliminary data.</text>
</comment>
<organism evidence="1 2">
    <name type="scientific">Gigaspora margarita</name>
    <dbReference type="NCBI Taxonomy" id="4874"/>
    <lineage>
        <taxon>Eukaryota</taxon>
        <taxon>Fungi</taxon>
        <taxon>Fungi incertae sedis</taxon>
        <taxon>Mucoromycota</taxon>
        <taxon>Glomeromycotina</taxon>
        <taxon>Glomeromycetes</taxon>
        <taxon>Diversisporales</taxon>
        <taxon>Gigasporaceae</taxon>
        <taxon>Gigaspora</taxon>
    </lineage>
</organism>
<feature type="non-terminal residue" evidence="1">
    <location>
        <position position="96"/>
    </location>
</feature>
<proteinExistence type="predicted"/>
<evidence type="ECO:0000313" key="2">
    <source>
        <dbReference type="Proteomes" id="UP000789901"/>
    </source>
</evidence>
<dbReference type="EMBL" id="CAJVQB010017308">
    <property type="protein sequence ID" value="CAG8783670.1"/>
    <property type="molecule type" value="Genomic_DNA"/>
</dbReference>
<name>A0ABN7VMB1_GIGMA</name>
<sequence length="96" mass="11271">MVQNIVIPIFLQVLELLDNTLLLETNWFQKAKARLYFDKQKLNLHYLNQLAEVPISNNGIKTLVLYQKDDKYKSEEGDTFGKFEYKESNEAEEIEG</sequence>
<dbReference type="Proteomes" id="UP000789901">
    <property type="component" value="Unassembled WGS sequence"/>
</dbReference>
<evidence type="ECO:0000313" key="1">
    <source>
        <dbReference type="EMBL" id="CAG8783670.1"/>
    </source>
</evidence>
<gene>
    <name evidence="1" type="ORF">GMARGA_LOCUS20087</name>
</gene>
<protein>
    <submittedName>
        <fullName evidence="1">4957_t:CDS:1</fullName>
    </submittedName>
</protein>